<sequence length="153" mass="17360">MTQKGVKPDEVTLLCMLLGYNHSGLVEEGKRIFESMRLHGVFPDRRHYSYMIDLLGRAGQVIEAEELLNQASSTGDSVMWSSLLQSCRIHQTKHVGRRAATKLMDLELEDLSVWLQALNFYSEIGEFETAIYIREVALARKMSGDIALYSHVP</sequence>
<evidence type="ECO:0000256" key="1">
    <source>
        <dbReference type="ARBA" id="ARBA00022737"/>
    </source>
</evidence>
<dbReference type="InterPro" id="IPR046960">
    <property type="entry name" value="PPR_At4g14850-like_plant"/>
</dbReference>
<dbReference type="PANTHER" id="PTHR47926">
    <property type="entry name" value="PENTATRICOPEPTIDE REPEAT-CONTAINING PROTEIN"/>
    <property type="match status" value="1"/>
</dbReference>
<gene>
    <name evidence="3" type="primary">PCMP-H36_0</name>
    <name evidence="3" type="ORF">A4A49_55004</name>
</gene>
<dbReference type="EMBL" id="MJEQ01002534">
    <property type="protein sequence ID" value="OIT27086.1"/>
    <property type="molecule type" value="Genomic_DNA"/>
</dbReference>
<name>A0A1J6KCD9_NICAT</name>
<keyword evidence="4" id="KW-1185">Reference proteome</keyword>
<dbReference type="Pfam" id="PF01535">
    <property type="entry name" value="PPR"/>
    <property type="match status" value="2"/>
</dbReference>
<dbReference type="NCBIfam" id="TIGR00756">
    <property type="entry name" value="PPR"/>
    <property type="match status" value="2"/>
</dbReference>
<dbReference type="InterPro" id="IPR002885">
    <property type="entry name" value="PPR_rpt"/>
</dbReference>
<dbReference type="AlphaFoldDB" id="A0A1J6KCD9"/>
<dbReference type="Gramene" id="OIT27086">
    <property type="protein sequence ID" value="OIT27086"/>
    <property type="gene ID" value="A4A49_55004"/>
</dbReference>
<organism evidence="3 4">
    <name type="scientific">Nicotiana attenuata</name>
    <name type="common">Coyote tobacco</name>
    <dbReference type="NCBI Taxonomy" id="49451"/>
    <lineage>
        <taxon>Eukaryota</taxon>
        <taxon>Viridiplantae</taxon>
        <taxon>Streptophyta</taxon>
        <taxon>Embryophyta</taxon>
        <taxon>Tracheophyta</taxon>
        <taxon>Spermatophyta</taxon>
        <taxon>Magnoliopsida</taxon>
        <taxon>eudicotyledons</taxon>
        <taxon>Gunneridae</taxon>
        <taxon>Pentapetalae</taxon>
        <taxon>asterids</taxon>
        <taxon>lamiids</taxon>
        <taxon>Solanales</taxon>
        <taxon>Solanaceae</taxon>
        <taxon>Nicotianoideae</taxon>
        <taxon>Nicotianeae</taxon>
        <taxon>Nicotiana</taxon>
    </lineage>
</organism>
<dbReference type="GO" id="GO:0003723">
    <property type="term" value="F:RNA binding"/>
    <property type="evidence" value="ECO:0007669"/>
    <property type="project" value="InterPro"/>
</dbReference>
<proteinExistence type="predicted"/>
<evidence type="ECO:0000256" key="2">
    <source>
        <dbReference type="PROSITE-ProRule" id="PRU00708"/>
    </source>
</evidence>
<feature type="repeat" description="PPR" evidence="2">
    <location>
        <begin position="9"/>
        <end position="43"/>
    </location>
</feature>
<evidence type="ECO:0000313" key="4">
    <source>
        <dbReference type="Proteomes" id="UP000187609"/>
    </source>
</evidence>
<dbReference type="Proteomes" id="UP000187609">
    <property type="component" value="Unassembled WGS sequence"/>
</dbReference>
<protein>
    <submittedName>
        <fullName evidence="3">Pentatricopeptide repeat-containing protein</fullName>
    </submittedName>
</protein>
<dbReference type="InterPro" id="IPR011990">
    <property type="entry name" value="TPR-like_helical_dom_sf"/>
</dbReference>
<comment type="caution">
    <text evidence="3">The sequence shown here is derived from an EMBL/GenBank/DDBJ whole genome shotgun (WGS) entry which is preliminary data.</text>
</comment>
<dbReference type="OMA" id="IILNIRH"/>
<dbReference type="GO" id="GO:0009451">
    <property type="term" value="P:RNA modification"/>
    <property type="evidence" value="ECO:0007669"/>
    <property type="project" value="InterPro"/>
</dbReference>
<keyword evidence="1" id="KW-0677">Repeat</keyword>
<dbReference type="PROSITE" id="PS51375">
    <property type="entry name" value="PPR"/>
    <property type="match status" value="1"/>
</dbReference>
<dbReference type="Gene3D" id="1.25.40.10">
    <property type="entry name" value="Tetratricopeptide repeat domain"/>
    <property type="match status" value="1"/>
</dbReference>
<dbReference type="PANTHER" id="PTHR47926:SF442">
    <property type="entry name" value="PUTATIVE-RELATED"/>
    <property type="match status" value="1"/>
</dbReference>
<evidence type="ECO:0000313" key="3">
    <source>
        <dbReference type="EMBL" id="OIT27086.1"/>
    </source>
</evidence>
<accession>A0A1J6KCD9</accession>
<reference evidence="3" key="1">
    <citation type="submission" date="2016-11" db="EMBL/GenBank/DDBJ databases">
        <title>The genome of Nicotiana attenuata.</title>
        <authorList>
            <person name="Xu S."/>
            <person name="Brockmoeller T."/>
            <person name="Gaquerel E."/>
            <person name="Navarro A."/>
            <person name="Kuhl H."/>
            <person name="Gase K."/>
            <person name="Ling Z."/>
            <person name="Zhou W."/>
            <person name="Kreitzer C."/>
            <person name="Stanke M."/>
            <person name="Tang H."/>
            <person name="Lyons E."/>
            <person name="Pandey P."/>
            <person name="Pandey S.P."/>
            <person name="Timmermann B."/>
            <person name="Baldwin I.T."/>
        </authorList>
    </citation>
    <scope>NUCLEOTIDE SEQUENCE [LARGE SCALE GENOMIC DNA]</scope>
    <source>
        <strain evidence="3">UT</strain>
    </source>
</reference>
<dbReference type="SMR" id="A0A1J6KCD9"/>